<evidence type="ECO:0000256" key="11">
    <source>
        <dbReference type="PIRSR" id="PIRSR000183-3"/>
    </source>
</evidence>
<evidence type="ECO:0000256" key="5">
    <source>
        <dbReference type="ARBA" id="ARBA00023027"/>
    </source>
</evidence>
<feature type="binding site" evidence="11">
    <location>
        <position position="229"/>
    </location>
    <ligand>
        <name>NAD(+)</name>
        <dbReference type="ChEBI" id="CHEBI:57540"/>
    </ligand>
</feature>
<feature type="binding site" evidence="10">
    <location>
        <position position="101"/>
    </location>
    <ligand>
        <name>substrate</name>
    </ligand>
</feature>
<comment type="catalytic activity">
    <reaction evidence="8">
        <text>L-alanine + NAD(+) + H2O = pyruvate + NH4(+) + NADH + H(+)</text>
        <dbReference type="Rhea" id="RHEA:18405"/>
        <dbReference type="ChEBI" id="CHEBI:15361"/>
        <dbReference type="ChEBI" id="CHEBI:15377"/>
        <dbReference type="ChEBI" id="CHEBI:15378"/>
        <dbReference type="ChEBI" id="CHEBI:28938"/>
        <dbReference type="ChEBI" id="CHEBI:57540"/>
        <dbReference type="ChEBI" id="CHEBI:57945"/>
        <dbReference type="ChEBI" id="CHEBI:57972"/>
        <dbReference type="EC" id="1.4.1.1"/>
    </reaction>
</comment>
<evidence type="ECO:0000259" key="12">
    <source>
        <dbReference type="SMART" id="SM01002"/>
    </source>
</evidence>
<keyword evidence="5 8" id="KW-0520">NAD</keyword>
<protein>
    <recommendedName>
        <fullName evidence="7 8">Alanine dehydrogenase</fullName>
        <ecNumber evidence="3 8">1.4.1.1</ecNumber>
    </recommendedName>
</protein>
<dbReference type="EMBL" id="FNVO01000007">
    <property type="protein sequence ID" value="SEG58677.1"/>
    <property type="molecule type" value="Genomic_DNA"/>
</dbReference>
<evidence type="ECO:0000256" key="10">
    <source>
        <dbReference type="PIRSR" id="PIRSR000183-2"/>
    </source>
</evidence>
<evidence type="ECO:0000256" key="3">
    <source>
        <dbReference type="ARBA" id="ARBA00012897"/>
    </source>
</evidence>
<comment type="subunit">
    <text evidence="6">Homohexamer. Trimer of dimers.</text>
</comment>
<evidence type="ECO:0000256" key="8">
    <source>
        <dbReference type="PIRNR" id="PIRNR000183"/>
    </source>
</evidence>
<keyword evidence="11" id="KW-0547">Nucleotide-binding</keyword>
<evidence type="ECO:0000256" key="1">
    <source>
        <dbReference type="ARBA" id="ARBA00005206"/>
    </source>
</evidence>
<dbReference type="PIRSF" id="PIRSF000183">
    <property type="entry name" value="Alanine_dh"/>
    <property type="match status" value="1"/>
</dbReference>
<dbReference type="SMART" id="SM01003">
    <property type="entry name" value="AlaDh_PNT_N"/>
    <property type="match status" value="1"/>
</dbReference>
<dbReference type="Proteomes" id="UP000236723">
    <property type="component" value="Unassembled WGS sequence"/>
</dbReference>
<feature type="active site" description="Proton donor/acceptor" evidence="9">
    <location>
        <position position="122"/>
    </location>
</feature>
<dbReference type="NCBIfam" id="TIGR00518">
    <property type="entry name" value="alaDH"/>
    <property type="match status" value="1"/>
</dbReference>
<dbReference type="GO" id="GO:0000166">
    <property type="term" value="F:nucleotide binding"/>
    <property type="evidence" value="ECO:0007669"/>
    <property type="project" value="UniProtKB-KW"/>
</dbReference>
<evidence type="ECO:0000313" key="14">
    <source>
        <dbReference type="EMBL" id="SEG58677.1"/>
    </source>
</evidence>
<dbReference type="Gene3D" id="3.40.50.720">
    <property type="entry name" value="NAD(P)-binding Rossmann-like Domain"/>
    <property type="match status" value="2"/>
</dbReference>
<keyword evidence="4 8" id="KW-0560">Oxidoreductase</keyword>
<proteinExistence type="inferred from homology"/>
<dbReference type="EC" id="1.4.1.1" evidence="3 8"/>
<dbReference type="GO" id="GO:0000286">
    <property type="term" value="F:alanine dehydrogenase activity"/>
    <property type="evidence" value="ECO:0007669"/>
    <property type="project" value="UniProtKB-UniRule"/>
</dbReference>
<dbReference type="SUPFAM" id="SSF51735">
    <property type="entry name" value="NAD(P)-binding Rossmann-fold domains"/>
    <property type="match status" value="1"/>
</dbReference>
<dbReference type="InterPro" id="IPR007698">
    <property type="entry name" value="AlaDH/PNT_NAD(H)-bd"/>
</dbReference>
<evidence type="ECO:0000313" key="15">
    <source>
        <dbReference type="Proteomes" id="UP000236723"/>
    </source>
</evidence>
<dbReference type="AlphaFoldDB" id="A0A1H6BEI8"/>
<evidence type="ECO:0000259" key="13">
    <source>
        <dbReference type="SMART" id="SM01003"/>
    </source>
</evidence>
<feature type="active site" description="Proton donor/acceptor" evidence="9">
    <location>
        <position position="296"/>
    </location>
</feature>
<feature type="binding site" evidence="10">
    <location>
        <position position="41"/>
    </location>
    <ligand>
        <name>substrate</name>
    </ligand>
</feature>
<dbReference type="UniPathway" id="UPA00527">
    <property type="reaction ID" value="UER00585"/>
</dbReference>
<dbReference type="InterPro" id="IPR036291">
    <property type="entry name" value="NAD(P)-bd_dom_sf"/>
</dbReference>
<organism evidence="14 15">
    <name type="scientific">Thermomonospora echinospora</name>
    <dbReference type="NCBI Taxonomy" id="1992"/>
    <lineage>
        <taxon>Bacteria</taxon>
        <taxon>Bacillati</taxon>
        <taxon>Actinomycetota</taxon>
        <taxon>Actinomycetes</taxon>
        <taxon>Streptosporangiales</taxon>
        <taxon>Thermomonosporaceae</taxon>
        <taxon>Thermomonospora</taxon>
    </lineage>
</organism>
<dbReference type="FunFam" id="3.40.50.720:FF:000049">
    <property type="entry name" value="Alanine dehydrogenase"/>
    <property type="match status" value="1"/>
</dbReference>
<dbReference type="PANTHER" id="PTHR42795:SF1">
    <property type="entry name" value="ALANINE DEHYDROGENASE"/>
    <property type="match status" value="1"/>
</dbReference>
<dbReference type="PANTHER" id="PTHR42795">
    <property type="entry name" value="ALANINE DEHYDROGENASE"/>
    <property type="match status" value="1"/>
</dbReference>
<dbReference type="InterPro" id="IPR007886">
    <property type="entry name" value="AlaDH/PNT_N"/>
</dbReference>
<evidence type="ECO:0000256" key="2">
    <source>
        <dbReference type="ARBA" id="ARBA00005689"/>
    </source>
</evidence>
<accession>A0A1H6BEI8</accession>
<reference evidence="15" key="1">
    <citation type="submission" date="2016-10" db="EMBL/GenBank/DDBJ databases">
        <authorList>
            <person name="Varghese N."/>
            <person name="Submissions S."/>
        </authorList>
    </citation>
    <scope>NUCLEOTIDE SEQUENCE [LARGE SCALE GENOMIC DNA]</scope>
    <source>
        <strain evidence="15">DSM 43163</strain>
    </source>
</reference>
<dbReference type="GO" id="GO:0042853">
    <property type="term" value="P:L-alanine catabolic process"/>
    <property type="evidence" value="ECO:0007669"/>
    <property type="project" value="UniProtKB-UniPathway"/>
</dbReference>
<comment type="pathway">
    <text evidence="1 8">Amino-acid degradation; L-alanine degradation via dehydrogenase pathway; NH(3) and pyruvate from L-alanine: step 1/1.</text>
</comment>
<dbReference type="CDD" id="cd05305">
    <property type="entry name" value="L-AlaDH"/>
    <property type="match status" value="1"/>
</dbReference>
<feature type="domain" description="Alanine dehydrogenase/pyridine nucleotide transhydrogenase N-terminal" evidence="13">
    <location>
        <begin position="30"/>
        <end position="163"/>
    </location>
</feature>
<feature type="binding site" evidence="11">
    <location>
        <begin position="265"/>
        <end position="266"/>
    </location>
    <ligand>
        <name>NAD(+)</name>
        <dbReference type="ChEBI" id="CHEBI:57540"/>
    </ligand>
</feature>
<feature type="domain" description="Alanine dehydrogenase/pyridine nucleotide transhydrogenase NAD(H)-binding" evidence="12">
    <location>
        <begin position="175"/>
        <end position="323"/>
    </location>
</feature>
<dbReference type="Pfam" id="PF05222">
    <property type="entry name" value="AlaDh_PNT_N"/>
    <property type="match status" value="1"/>
</dbReference>
<feature type="binding site" evidence="11">
    <location>
        <position position="224"/>
    </location>
    <ligand>
        <name>NAD(+)</name>
        <dbReference type="ChEBI" id="CHEBI:57540"/>
    </ligand>
</feature>
<gene>
    <name evidence="14" type="ORF">SAMN04489712_10711</name>
</gene>
<dbReference type="GO" id="GO:0005886">
    <property type="term" value="C:plasma membrane"/>
    <property type="evidence" value="ECO:0007669"/>
    <property type="project" value="TreeGrafter"/>
</dbReference>
<evidence type="ECO:0000256" key="6">
    <source>
        <dbReference type="ARBA" id="ARBA00065528"/>
    </source>
</evidence>
<name>A0A1H6BEI8_9ACTN</name>
<feature type="binding site" evidence="11">
    <location>
        <begin position="293"/>
        <end position="296"/>
    </location>
    <ligand>
        <name>NAD(+)</name>
        <dbReference type="ChEBI" id="CHEBI:57540"/>
    </ligand>
</feature>
<keyword evidence="15" id="KW-1185">Reference proteome</keyword>
<evidence type="ECO:0000256" key="4">
    <source>
        <dbReference type="ARBA" id="ARBA00023002"/>
    </source>
</evidence>
<comment type="similarity">
    <text evidence="2 8">Belongs to the AlaDH/PNT family.</text>
</comment>
<comment type="function">
    <text evidence="8">Catalyzes the reversible reductive amination of pyruvate to L-alanine.</text>
</comment>
<feature type="binding site" evidence="11">
    <location>
        <position position="305"/>
    </location>
    <ligand>
        <name>NAD(+)</name>
        <dbReference type="ChEBI" id="CHEBI:57540"/>
    </ligand>
</feature>
<feature type="binding site" evidence="11">
    <location>
        <position position="160"/>
    </location>
    <ligand>
        <name>NAD(+)</name>
        <dbReference type="ChEBI" id="CHEBI:57540"/>
    </ligand>
</feature>
<evidence type="ECO:0000256" key="7">
    <source>
        <dbReference type="ARBA" id="ARBA00072341"/>
    </source>
</evidence>
<feature type="binding site" evidence="11">
    <location>
        <begin position="324"/>
        <end position="327"/>
    </location>
    <ligand>
        <name>NAD(+)</name>
        <dbReference type="ChEBI" id="CHEBI:57540"/>
    </ligand>
</feature>
<dbReference type="SUPFAM" id="SSF52283">
    <property type="entry name" value="Formate/glycerate dehydrogenase catalytic domain-like"/>
    <property type="match status" value="1"/>
</dbReference>
<dbReference type="Pfam" id="PF01262">
    <property type="entry name" value="AlaDh_PNT_C"/>
    <property type="match status" value="1"/>
</dbReference>
<feature type="binding site" evidence="11">
    <location>
        <position position="246"/>
    </location>
    <ligand>
        <name>NAD(+)</name>
        <dbReference type="ChEBI" id="CHEBI:57540"/>
    </ligand>
</feature>
<sequence>MVYIACAPPPAAPWGQAQQVMTTEDMVKVGIPREIKNHEYRVAITPAGVHELTRHHHDVFVERGAGLGSSITDAEYTAAGAKILDSADEVWGEAELVLKVKEPIADEYHRMRAGQTLFTYLHLAASRSCTDALLKAGVTAVAYETVQLPDRSLPLLAPMSEVAGRLAPQVGAYNLMRFNGGRGVLPGGVPGVAPARVVVIGGGVSGLNAAQIAVGMGADVTILDVNVDRLRHIDAIYQGRLKTLVSNAYTVEQQVAGADLVIGAVLIPGAKAPTLVSNDLVARMKPGSVLVDIAIDQGGCFEDSRPTTHADPTFQVHESVFYCVANMPGSVPNTSTYALTNVTLPYAVAIANKGWRQALRDDAALARGLNTHDGTVTYAEVAEAHGLDHVGVDSVLA</sequence>
<dbReference type="InterPro" id="IPR008141">
    <property type="entry name" value="Ala_DH"/>
</dbReference>
<evidence type="ECO:0000256" key="9">
    <source>
        <dbReference type="PIRSR" id="PIRSR000183-1"/>
    </source>
</evidence>
<dbReference type="SMART" id="SM01002">
    <property type="entry name" value="AlaDh_PNT_C"/>
    <property type="match status" value="1"/>
</dbReference>